<dbReference type="GO" id="GO:0042602">
    <property type="term" value="F:riboflavin reductase (NADPH) activity"/>
    <property type="evidence" value="ECO:0007669"/>
    <property type="project" value="TreeGrafter"/>
</dbReference>
<keyword evidence="1 3" id="KW-0560">Oxidoreductase</keyword>
<name>A0AAU7W2H2_9MICO</name>
<dbReference type="InterPro" id="IPR002563">
    <property type="entry name" value="Flavin_Rdtase-like_dom"/>
</dbReference>
<protein>
    <submittedName>
        <fullName evidence="3">Flavin reductase family protein</fullName>
        <ecNumber evidence="3">1.-.-.-</ecNumber>
    </submittedName>
</protein>
<dbReference type="InterPro" id="IPR012349">
    <property type="entry name" value="Split_barrel_FMN-bd"/>
</dbReference>
<feature type="domain" description="Flavin reductase like" evidence="2">
    <location>
        <begin position="22"/>
        <end position="166"/>
    </location>
</feature>
<dbReference type="GO" id="GO:0006208">
    <property type="term" value="P:pyrimidine nucleobase catabolic process"/>
    <property type="evidence" value="ECO:0007669"/>
    <property type="project" value="TreeGrafter"/>
</dbReference>
<evidence type="ECO:0000256" key="1">
    <source>
        <dbReference type="ARBA" id="ARBA00023002"/>
    </source>
</evidence>
<evidence type="ECO:0000313" key="3">
    <source>
        <dbReference type="EMBL" id="XBX80888.1"/>
    </source>
</evidence>
<dbReference type="Gene3D" id="2.30.110.10">
    <property type="entry name" value="Electron Transport, Fmn-binding Protein, Chain A"/>
    <property type="match status" value="1"/>
</dbReference>
<dbReference type="InterPro" id="IPR050268">
    <property type="entry name" value="NADH-dep_flavin_reductase"/>
</dbReference>
<accession>A0AAU7W2H2</accession>
<dbReference type="EMBL" id="CP158374">
    <property type="protein sequence ID" value="XBX80888.1"/>
    <property type="molecule type" value="Genomic_DNA"/>
</dbReference>
<dbReference type="GO" id="GO:0010181">
    <property type="term" value="F:FMN binding"/>
    <property type="evidence" value="ECO:0007669"/>
    <property type="project" value="InterPro"/>
</dbReference>
<dbReference type="PANTHER" id="PTHR30466:SF1">
    <property type="entry name" value="FMN REDUCTASE (NADH) RUTF"/>
    <property type="match status" value="1"/>
</dbReference>
<dbReference type="Pfam" id="PF01613">
    <property type="entry name" value="Flavin_Reduct"/>
    <property type="match status" value="1"/>
</dbReference>
<dbReference type="PANTHER" id="PTHR30466">
    <property type="entry name" value="FLAVIN REDUCTASE"/>
    <property type="match status" value="1"/>
</dbReference>
<dbReference type="SUPFAM" id="SSF50475">
    <property type="entry name" value="FMN-binding split barrel"/>
    <property type="match status" value="1"/>
</dbReference>
<dbReference type="EC" id="1.-.-.-" evidence="3"/>
<reference evidence="3" key="1">
    <citation type="submission" date="2024-05" db="EMBL/GenBank/DDBJ databases">
        <authorList>
            <person name="Yu L."/>
        </authorList>
    </citation>
    <scope>NUCLEOTIDE SEQUENCE</scope>
    <source>
        <strain evidence="3">G08B096</strain>
    </source>
</reference>
<organism evidence="3">
    <name type="scientific">Agromyces sp. G08B096</name>
    <dbReference type="NCBI Taxonomy" id="3156399"/>
    <lineage>
        <taxon>Bacteria</taxon>
        <taxon>Bacillati</taxon>
        <taxon>Actinomycetota</taxon>
        <taxon>Actinomycetes</taxon>
        <taxon>Micrococcales</taxon>
        <taxon>Microbacteriaceae</taxon>
        <taxon>Agromyces</taxon>
    </lineage>
</organism>
<sequence length="173" mass="17792">MTGAEAAVPVPTPVGEAMKHAFRMHPAGVALIAAATATGPVGLTASSVASVAVDPPAISFSVTRGTGTAGALLATPTFAVNFLAEHHAGLARVFARSGAPRFTPDQGWQRLPTGEPFLPDATAVLRGRALERIPVGSSTLVLAEVLEVRLGPDAPPLLFRDRRFLRLGGDVGE</sequence>
<evidence type="ECO:0000259" key="2">
    <source>
        <dbReference type="SMART" id="SM00903"/>
    </source>
</evidence>
<dbReference type="SMART" id="SM00903">
    <property type="entry name" value="Flavin_Reduct"/>
    <property type="match status" value="1"/>
</dbReference>
<gene>
    <name evidence="3" type="ORF">ABIQ69_09670</name>
</gene>
<proteinExistence type="predicted"/>
<dbReference type="AlphaFoldDB" id="A0AAU7W2H2"/>
<dbReference type="RefSeq" id="WP_350346914.1">
    <property type="nucleotide sequence ID" value="NZ_CP158374.1"/>
</dbReference>